<dbReference type="Gene3D" id="3.30.450.180">
    <property type="match status" value="1"/>
</dbReference>
<proteinExistence type="predicted"/>
<dbReference type="InterPro" id="IPR041413">
    <property type="entry name" value="MLTR_LBD"/>
</dbReference>
<reference evidence="5" key="3">
    <citation type="submission" date="2019-12" db="EMBL/GenBank/DDBJ databases">
        <title>Complete and draft genome sequences of new strains and members of some known species of the genus Rathayibacter isolated from plants.</title>
        <authorList>
            <person name="Tarlachkov S.V."/>
            <person name="Starodumova I.P."/>
            <person name="Dorofeeva L.V."/>
            <person name="Prisyazhnaya N.V."/>
            <person name="Leyn S."/>
            <person name="Zlamal J."/>
            <person name="Elan M."/>
            <person name="Osterman A.L."/>
            <person name="Nadler S."/>
            <person name="Subbotin S.A."/>
            <person name="Evtushenko L.I."/>
        </authorList>
    </citation>
    <scope>NUCLEOTIDE SEQUENCE [LARGE SCALE GENOMIC DNA]</scope>
    <source>
        <strain evidence="5">VKM Ac-2761</strain>
    </source>
</reference>
<dbReference type="PATRIC" id="fig|1671680.3.peg.339"/>
<dbReference type="Proteomes" id="UP000076717">
    <property type="component" value="Unassembled WGS sequence"/>
</dbReference>
<dbReference type="Pfam" id="PF13560">
    <property type="entry name" value="HTH_31"/>
    <property type="match status" value="1"/>
</dbReference>
<sequence>MDNSNEVREFLTSRRARLRPEDVGLRDFGGRRRVQGLRREEVAMLAGVSTEYYSRLERGQISGVSEQVLDALSNVLKLDDAEREYLGNLARGAQITARSRTRRPSSPGVRSGIRAALAAITGAPAFVRNGAMDILAANDLGRAFYSPIYAKRPSRPNLASFTVFDPAAQTFYPDWIAAVDATVAVLRQEAGRDPFNKRITEVIGELSTRSEPFRDRWANANVRRHDAVAKIAKHPVVGSITLELVGTELLADPGLSLMIYAATPGTPAEDQLRLLGAWAATNLQDVAGAPRADA</sequence>
<feature type="domain" description="HTH cro/C1-type" evidence="1">
    <location>
        <begin position="32"/>
        <end position="83"/>
    </location>
</feature>
<dbReference type="GO" id="GO:0003677">
    <property type="term" value="F:DNA binding"/>
    <property type="evidence" value="ECO:0007669"/>
    <property type="project" value="InterPro"/>
</dbReference>
<dbReference type="PROSITE" id="PS50943">
    <property type="entry name" value="HTH_CROC1"/>
    <property type="match status" value="1"/>
</dbReference>
<dbReference type="InterPro" id="IPR010982">
    <property type="entry name" value="Lambda_DNA-bd_dom_sf"/>
</dbReference>
<dbReference type="SUPFAM" id="SSF47413">
    <property type="entry name" value="lambda repressor-like DNA-binding domains"/>
    <property type="match status" value="1"/>
</dbReference>
<dbReference type="EMBL" id="CP047186">
    <property type="protein sequence ID" value="QHC54770.1"/>
    <property type="molecule type" value="Genomic_DNA"/>
</dbReference>
<dbReference type="CDD" id="cd00093">
    <property type="entry name" value="HTH_XRE"/>
    <property type="match status" value="1"/>
</dbReference>
<dbReference type="OrthoDB" id="3518652at2"/>
<evidence type="ECO:0000313" key="4">
    <source>
        <dbReference type="Proteomes" id="UP000076717"/>
    </source>
</evidence>
<gene>
    <name evidence="2" type="ORF">ACH61_00320</name>
    <name evidence="3" type="ORF">GSU10_03305</name>
</gene>
<dbReference type="AlphaFoldDB" id="A0A166IL23"/>
<evidence type="ECO:0000259" key="1">
    <source>
        <dbReference type="PROSITE" id="PS50943"/>
    </source>
</evidence>
<name>A0A166IL23_9MICO</name>
<dbReference type="RefSeq" id="WP_068207720.1">
    <property type="nucleotide sequence ID" value="NZ_CP047186.1"/>
</dbReference>
<evidence type="ECO:0000313" key="2">
    <source>
        <dbReference type="EMBL" id="KZX22553.1"/>
    </source>
</evidence>
<dbReference type="Pfam" id="PF17765">
    <property type="entry name" value="MLTR_LBD"/>
    <property type="match status" value="1"/>
</dbReference>
<dbReference type="InterPro" id="IPR001387">
    <property type="entry name" value="Cro/C1-type_HTH"/>
</dbReference>
<dbReference type="Gene3D" id="1.10.260.40">
    <property type="entry name" value="lambda repressor-like DNA-binding domains"/>
    <property type="match status" value="1"/>
</dbReference>
<protein>
    <submittedName>
        <fullName evidence="3">Helix-turn-helix domain-containing protein</fullName>
    </submittedName>
    <submittedName>
        <fullName evidence="2">Helix-turn-helix protein</fullName>
    </submittedName>
</protein>
<dbReference type="PANTHER" id="PTHR35010">
    <property type="entry name" value="BLL4672 PROTEIN-RELATED"/>
    <property type="match status" value="1"/>
</dbReference>
<dbReference type="KEGG" id="rte:GSU10_03305"/>
<organism evidence="2 4">
    <name type="scientific">Rathayibacter tanaceti</name>
    <dbReference type="NCBI Taxonomy" id="1671680"/>
    <lineage>
        <taxon>Bacteria</taxon>
        <taxon>Bacillati</taxon>
        <taxon>Actinomycetota</taxon>
        <taxon>Actinomycetes</taxon>
        <taxon>Micrococcales</taxon>
        <taxon>Microbacteriaceae</taxon>
        <taxon>Rathayibacter</taxon>
    </lineage>
</organism>
<dbReference type="EMBL" id="LIIN01000005">
    <property type="protein sequence ID" value="KZX22553.1"/>
    <property type="molecule type" value="Genomic_DNA"/>
</dbReference>
<accession>A0A166IL23</accession>
<reference evidence="2 4" key="1">
    <citation type="submission" date="2015-08" db="EMBL/GenBank/DDBJ databases">
        <title>Draft Genome Sequence of Rathayibacter sp. Strain VKM Ac-2596 Isolated from Leaf Gall Induced by Plant-Parasitic Nematodes.</title>
        <authorList>
            <person name="Vasilenko O.V."/>
            <person name="Starodumova I.P."/>
            <person name="Tarlachkov S.V."/>
            <person name="Dorofeeva L.V."/>
            <person name="Evtushenko L.I."/>
        </authorList>
    </citation>
    <scope>NUCLEOTIDE SEQUENCE [LARGE SCALE GENOMIC DNA]</scope>
    <source>
        <strain evidence="2 4">VKM Ac-2596</strain>
    </source>
</reference>
<evidence type="ECO:0000313" key="5">
    <source>
        <dbReference type="Proteomes" id="UP000465031"/>
    </source>
</evidence>
<dbReference type="Proteomes" id="UP000465031">
    <property type="component" value="Chromosome"/>
</dbReference>
<dbReference type="PANTHER" id="PTHR35010:SF2">
    <property type="entry name" value="BLL4672 PROTEIN"/>
    <property type="match status" value="1"/>
</dbReference>
<reference evidence="3" key="2">
    <citation type="submission" date="2019-12" db="EMBL/GenBank/DDBJ databases">
        <title>Complete and Draft Genome Sequences of New Strains and Members of Some Known Species of the Genus Rathayibacter isolated from Plants.</title>
        <authorList>
            <person name="Tarlachkov S.V."/>
            <person name="Starodumova I.P."/>
            <person name="Dorofeeva L.V."/>
            <person name="Prisyazhnaya N.V."/>
            <person name="Leyn S.A."/>
            <person name="Zlamal J.E."/>
            <person name="Elane M.L."/>
            <person name="Osterman A.L."/>
            <person name="Nadler S.A."/>
            <person name="Subbotin S.A."/>
            <person name="Evtushenko L.I."/>
        </authorList>
    </citation>
    <scope>NUCLEOTIDE SEQUENCE</scope>
    <source>
        <strain evidence="3">VKM Ac-2761</strain>
    </source>
</reference>
<keyword evidence="4" id="KW-1185">Reference proteome</keyword>
<dbReference type="SMART" id="SM00530">
    <property type="entry name" value="HTH_XRE"/>
    <property type="match status" value="1"/>
</dbReference>
<evidence type="ECO:0000313" key="3">
    <source>
        <dbReference type="EMBL" id="QHC54770.1"/>
    </source>
</evidence>